<dbReference type="EMBL" id="FXBJ01000002">
    <property type="protein sequence ID" value="SMH28745.1"/>
    <property type="molecule type" value="Genomic_DNA"/>
</dbReference>
<dbReference type="STRING" id="1073423.SAMN04488700_0971"/>
<keyword evidence="2" id="KW-1185">Reference proteome</keyword>
<sequence>MKQLQDKIDNLIKKDEELSIENKKRLLGFLNIKEDMYKEIQLEAQQIVKYPSSNSYKYTYSERATIVTMAAILFCMYEVSGSRFWEELSEKYQMEELLLQYEIKDYISSFISTNSLPYYKGTTRNEYVETIQMQSVIPYNYSSRLIRIIYFMYSEDLGMDISAENVDALLNYLKIVFKSQLNKDRDIKEIRPTLITKQLQSIPKSFMQAYLTNNTRVKHIIKKYFSYFDKISKNQIPNYDSKNRLDVLFEKALKSQIYFGIKDKVRKSKLNTIQKPIIKVKIKNQANPLFYIQTPHYFINPEKIKQSKAIVKFYDNQRLLSEKEIELSEGGVSYKIDSTDNECTLFSNKIRYAITQDKMVLIDSKKDLYRQYLFFDDKEIADEVKVTEIEIGRYFYLLIDNSSTASFENCSVTQRDLTYGTLYYFKMKEQIKIIVNDQVLVDTVIKKAIVPKIVRPVENECHHNNDIYLNMINAYEYPEKKKKIANHLVDYYKNSQEYYLDLFRVFETLISEEKEMKMGNSRNLKFVLELLYKQNSIDLLKIALEKVDNFIKNNNESKYNQERVELIKICQFYAKENKLDGILSFSLTQEKKVGEDILSEKYLELNEIKKVKKSVMKDTLYFSIPTKDISKGFQNMLDAYFESIDSKGKSLNLLNRFMKEYEGVKVGDTMSLPLIDKGIIINNIAFIPYKDKQKKILGSLNGDIYYWLYTINAKEITELSLNEEKQYQIIITGGDSYEYSFDSKQMEKKENNYLLKLKNL</sequence>
<dbReference type="AlphaFoldDB" id="A0A1X7MV56"/>
<dbReference type="RefSeq" id="WP_085559173.1">
    <property type="nucleotide sequence ID" value="NZ_FOAH01000055.1"/>
</dbReference>
<reference evidence="1 2" key="1">
    <citation type="submission" date="2017-04" db="EMBL/GenBank/DDBJ databases">
        <authorList>
            <person name="Afonso C.L."/>
            <person name="Miller P.J."/>
            <person name="Scott M.A."/>
            <person name="Spackman E."/>
            <person name="Goraichik I."/>
            <person name="Dimitrov K.M."/>
            <person name="Suarez D.L."/>
            <person name="Swayne D.E."/>
        </authorList>
    </citation>
    <scope>NUCLEOTIDE SEQUENCE [LARGE SCALE GENOMIC DNA]</scope>
    <source>
        <strain evidence="1 2">LMG26642</strain>
    </source>
</reference>
<proteinExistence type="predicted"/>
<evidence type="ECO:0000313" key="1">
    <source>
        <dbReference type="EMBL" id="SMH28745.1"/>
    </source>
</evidence>
<protein>
    <submittedName>
        <fullName evidence="1">Uncharacterized protein</fullName>
    </submittedName>
</protein>
<dbReference type="Proteomes" id="UP000193435">
    <property type="component" value="Unassembled WGS sequence"/>
</dbReference>
<gene>
    <name evidence="1" type="ORF">SAMN04488700_0971</name>
</gene>
<evidence type="ECO:0000313" key="2">
    <source>
        <dbReference type="Proteomes" id="UP000193435"/>
    </source>
</evidence>
<organism evidence="1 2">
    <name type="scientific">Carnobacterium iners</name>
    <dbReference type="NCBI Taxonomy" id="1073423"/>
    <lineage>
        <taxon>Bacteria</taxon>
        <taxon>Bacillati</taxon>
        <taxon>Bacillota</taxon>
        <taxon>Bacilli</taxon>
        <taxon>Lactobacillales</taxon>
        <taxon>Carnobacteriaceae</taxon>
        <taxon>Carnobacterium</taxon>
    </lineage>
</organism>
<dbReference type="OrthoDB" id="2167199at2"/>
<name>A0A1X7MV56_9LACT</name>
<accession>A0A1X7MV56</accession>